<dbReference type="InterPro" id="IPR016181">
    <property type="entry name" value="Acyl_CoA_acyltransferase"/>
</dbReference>
<reference evidence="2" key="1">
    <citation type="submission" date="2021-01" db="EMBL/GenBank/DDBJ databases">
        <title>Whole genome shotgun sequence of Sphaerimonospora thailandensis NBRC 107569.</title>
        <authorList>
            <person name="Komaki H."/>
            <person name="Tamura T."/>
        </authorList>
    </citation>
    <scope>NUCLEOTIDE SEQUENCE</scope>
    <source>
        <strain evidence="2">NBRC 107569</strain>
    </source>
</reference>
<keyword evidence="3" id="KW-1185">Reference proteome</keyword>
<name>A0A8J3R907_9ACTN</name>
<dbReference type="EMBL" id="BOOG01000037">
    <property type="protein sequence ID" value="GIH71591.1"/>
    <property type="molecule type" value="Genomic_DNA"/>
</dbReference>
<dbReference type="Proteomes" id="UP000610966">
    <property type="component" value="Unassembled WGS sequence"/>
</dbReference>
<dbReference type="GO" id="GO:1990189">
    <property type="term" value="F:protein N-terminal-serine acetyltransferase activity"/>
    <property type="evidence" value="ECO:0007669"/>
    <property type="project" value="TreeGrafter"/>
</dbReference>
<dbReference type="PANTHER" id="PTHR43441">
    <property type="entry name" value="RIBOSOMAL-PROTEIN-SERINE ACETYLTRANSFERASE"/>
    <property type="match status" value="1"/>
</dbReference>
<dbReference type="PANTHER" id="PTHR43441:SF10">
    <property type="entry name" value="ACETYLTRANSFERASE"/>
    <property type="match status" value="1"/>
</dbReference>
<dbReference type="RefSeq" id="WP_204017286.1">
    <property type="nucleotide sequence ID" value="NZ_BOOG01000037.1"/>
</dbReference>
<dbReference type="Gene3D" id="3.40.630.30">
    <property type="match status" value="2"/>
</dbReference>
<comment type="caution">
    <text evidence="2">The sequence shown here is derived from an EMBL/GenBank/DDBJ whole genome shotgun (WGS) entry which is preliminary data.</text>
</comment>
<dbReference type="InterPro" id="IPR000182">
    <property type="entry name" value="GNAT_dom"/>
</dbReference>
<protein>
    <recommendedName>
        <fullName evidence="1">N-acetyltransferase domain-containing protein</fullName>
    </recommendedName>
</protein>
<evidence type="ECO:0000313" key="2">
    <source>
        <dbReference type="EMBL" id="GIH71591.1"/>
    </source>
</evidence>
<dbReference type="PROSITE" id="PS51186">
    <property type="entry name" value="GNAT"/>
    <property type="match status" value="2"/>
</dbReference>
<dbReference type="CDD" id="cd04301">
    <property type="entry name" value="NAT_SF"/>
    <property type="match status" value="1"/>
</dbReference>
<dbReference type="GO" id="GO:0008999">
    <property type="term" value="F:protein-N-terminal-alanine acetyltransferase activity"/>
    <property type="evidence" value="ECO:0007669"/>
    <property type="project" value="TreeGrafter"/>
</dbReference>
<proteinExistence type="predicted"/>
<gene>
    <name evidence="2" type="ORF">Mth01_38440</name>
</gene>
<dbReference type="SUPFAM" id="SSF55729">
    <property type="entry name" value="Acyl-CoA N-acyltransferases (Nat)"/>
    <property type="match status" value="2"/>
</dbReference>
<sequence>MFPQEVIPAGPVVLRLPVEADADAIARACADPASARFIPVLPSPYTRDDALAWITVTTPDTWKAGGAYFVIADRAAGEVLGAIGLKPPDRFGSADVGYWLAPWARGRGIATAALRALADWAFAHGLPRLTLLADVENIPSQQVACRGGFAREGVLRGAGGNRDGSRADMAAFARLATDSGDPIKPLLPFLPGGFPHGSLGDGVVRLTPLTAADADDWHALTNMPDIIRYRVPPEATVRAEAEERCRYAGHRWLAGQRADMAIRDAATGAFAGDVQLANIIPPLGQAMVGYSLHPDFRGRGLVTRAVNLLVEWAFADTALGRIVAGTDPGNTASHRVLERAGFTREHLAKGLLPGPDGTRLDDLQWARLRP</sequence>
<evidence type="ECO:0000313" key="3">
    <source>
        <dbReference type="Proteomes" id="UP000610966"/>
    </source>
</evidence>
<dbReference type="GO" id="GO:0005737">
    <property type="term" value="C:cytoplasm"/>
    <property type="evidence" value="ECO:0007669"/>
    <property type="project" value="TreeGrafter"/>
</dbReference>
<feature type="domain" description="N-acetyltransferase" evidence="1">
    <location>
        <begin position="204"/>
        <end position="370"/>
    </location>
</feature>
<dbReference type="AlphaFoldDB" id="A0A8J3R907"/>
<evidence type="ECO:0000259" key="1">
    <source>
        <dbReference type="PROSITE" id="PS51186"/>
    </source>
</evidence>
<dbReference type="InterPro" id="IPR051908">
    <property type="entry name" value="Ribosomal_N-acetyltransferase"/>
</dbReference>
<organism evidence="2 3">
    <name type="scientific">Sphaerimonospora thailandensis</name>
    <dbReference type="NCBI Taxonomy" id="795644"/>
    <lineage>
        <taxon>Bacteria</taxon>
        <taxon>Bacillati</taxon>
        <taxon>Actinomycetota</taxon>
        <taxon>Actinomycetes</taxon>
        <taxon>Streptosporangiales</taxon>
        <taxon>Streptosporangiaceae</taxon>
        <taxon>Sphaerimonospora</taxon>
    </lineage>
</organism>
<feature type="domain" description="N-acetyltransferase" evidence="1">
    <location>
        <begin position="12"/>
        <end position="174"/>
    </location>
</feature>
<accession>A0A8J3R907</accession>
<dbReference type="Pfam" id="PF13302">
    <property type="entry name" value="Acetyltransf_3"/>
    <property type="match status" value="2"/>
</dbReference>